<dbReference type="VEuPathDB" id="GiardiaDB:SS50377_22968"/>
<accession>V6LW98</accession>
<sequence>MEFCLQQRNHHHKLNFSVSVIITPCDQPALAAKQSNFPSIANQRQQQLELRTARARFHTILQPVSRLFCMQSCTFCTSANRVNSAPVGALHTQFLALFIAFALPLLGWLMAQLLRVDFSSFMPVQSTFELFIGQFWVPAIFLVSLSVSAWLPVFAQDGLGVLLGRF</sequence>
<name>V6LW98_9EUKA</name>
<gene>
    <name evidence="2" type="ORF">SS50377_11903</name>
    <name evidence="3" type="ORF">SS50377_22968</name>
</gene>
<feature type="transmembrane region" description="Helical" evidence="1">
    <location>
        <begin position="94"/>
        <end position="115"/>
    </location>
</feature>
<evidence type="ECO:0000256" key="1">
    <source>
        <dbReference type="SAM" id="Phobius"/>
    </source>
</evidence>
<proteinExistence type="predicted"/>
<dbReference type="EMBL" id="AUWU02000003">
    <property type="protein sequence ID" value="KAH0575338.1"/>
    <property type="molecule type" value="Genomic_DNA"/>
</dbReference>
<keyword evidence="1" id="KW-0472">Membrane</keyword>
<dbReference type="Proteomes" id="UP000018208">
    <property type="component" value="Unassembled WGS sequence"/>
</dbReference>
<keyword evidence="4" id="KW-1185">Reference proteome</keyword>
<protein>
    <submittedName>
        <fullName evidence="2">Transmembrane domain-containing protein</fullName>
    </submittedName>
</protein>
<reference evidence="2 3" key="1">
    <citation type="journal article" date="2014" name="PLoS Genet.">
        <title>The Genome of Spironucleus salmonicida Highlights a Fish Pathogen Adapted to Fluctuating Environments.</title>
        <authorList>
            <person name="Xu F."/>
            <person name="Jerlstrom-Hultqvist J."/>
            <person name="Einarsson E."/>
            <person name="Astvaldsson A."/>
            <person name="Svard S.G."/>
            <person name="Andersson J.O."/>
        </authorList>
    </citation>
    <scope>NUCLEOTIDE SEQUENCE</scope>
    <source>
        <strain evidence="3">ATCC 50377</strain>
    </source>
</reference>
<keyword evidence="1" id="KW-1133">Transmembrane helix</keyword>
<dbReference type="EMBL" id="KI546014">
    <property type="protein sequence ID" value="EST47986.1"/>
    <property type="molecule type" value="Genomic_DNA"/>
</dbReference>
<dbReference type="AlphaFoldDB" id="V6LW98"/>
<keyword evidence="1 2" id="KW-0812">Transmembrane</keyword>
<evidence type="ECO:0000313" key="3">
    <source>
        <dbReference type="EMBL" id="KAH0575338.1"/>
    </source>
</evidence>
<organism evidence="2">
    <name type="scientific">Spironucleus salmonicida</name>
    <dbReference type="NCBI Taxonomy" id="348837"/>
    <lineage>
        <taxon>Eukaryota</taxon>
        <taxon>Metamonada</taxon>
        <taxon>Diplomonadida</taxon>
        <taxon>Hexamitidae</taxon>
        <taxon>Hexamitinae</taxon>
        <taxon>Spironucleus</taxon>
    </lineage>
</organism>
<evidence type="ECO:0000313" key="2">
    <source>
        <dbReference type="EMBL" id="EST47986.1"/>
    </source>
</evidence>
<feature type="transmembrane region" description="Helical" evidence="1">
    <location>
        <begin position="135"/>
        <end position="155"/>
    </location>
</feature>
<evidence type="ECO:0000313" key="4">
    <source>
        <dbReference type="Proteomes" id="UP000018208"/>
    </source>
</evidence>
<reference evidence="3" key="2">
    <citation type="submission" date="2020-12" db="EMBL/GenBank/DDBJ databases">
        <title>New Spironucleus salmonicida genome in near-complete chromosomes.</title>
        <authorList>
            <person name="Xu F."/>
            <person name="Kurt Z."/>
            <person name="Jimenez-Gonzalez A."/>
            <person name="Astvaldsson A."/>
            <person name="Andersson J.O."/>
            <person name="Svard S.G."/>
        </authorList>
    </citation>
    <scope>NUCLEOTIDE SEQUENCE</scope>
    <source>
        <strain evidence="3">ATCC 50377</strain>
    </source>
</reference>